<reference evidence="2" key="2">
    <citation type="submission" date="2025-08" db="UniProtKB">
        <authorList>
            <consortium name="RefSeq"/>
        </authorList>
    </citation>
    <scope>IDENTIFICATION</scope>
</reference>
<reference evidence="2" key="1">
    <citation type="submission" date="2025-02" db="EMBL/GenBank/DDBJ databases">
        <authorList>
            <consortium name="NCBI Genome Project"/>
        </authorList>
    </citation>
    <scope>NUCLEOTIDE SEQUENCE</scope>
</reference>
<feature type="compositionally biased region" description="Basic and acidic residues" evidence="1">
    <location>
        <begin position="39"/>
        <end position="52"/>
    </location>
</feature>
<feature type="region of interest" description="Disordered" evidence="1">
    <location>
        <begin position="39"/>
        <end position="66"/>
    </location>
</feature>
<protein>
    <submittedName>
        <fullName evidence="2">Uncharacterized protein</fullName>
    </submittedName>
</protein>
<name>A0AAJ8E492_ASPNG</name>
<dbReference type="KEGG" id="ang:An11g00880"/>
<dbReference type="RefSeq" id="XP_059606304.1">
    <property type="nucleotide sequence ID" value="XM_059750031.1"/>
</dbReference>
<proteinExistence type="predicted"/>
<sequence>MESVTARSTAIGWRGDPVPTQTAIVHFRLRDEVFQERHDLGGTHGGINHESRSLSGTKEPWGRRQQDIMELELGS</sequence>
<dbReference type="AlphaFoldDB" id="A0AAJ8E492"/>
<evidence type="ECO:0000313" key="2">
    <source>
        <dbReference type="RefSeq" id="XP_059606304.1"/>
    </source>
</evidence>
<gene>
    <name evidence="2" type="ORF">An11g00880</name>
</gene>
<organism evidence="2">
    <name type="scientific">Aspergillus niger</name>
    <dbReference type="NCBI Taxonomy" id="5061"/>
    <lineage>
        <taxon>Eukaryota</taxon>
        <taxon>Fungi</taxon>
        <taxon>Dikarya</taxon>
        <taxon>Ascomycota</taxon>
        <taxon>Pezizomycotina</taxon>
        <taxon>Eurotiomycetes</taxon>
        <taxon>Eurotiomycetidae</taxon>
        <taxon>Eurotiales</taxon>
        <taxon>Aspergillaceae</taxon>
        <taxon>Aspergillus</taxon>
        <taxon>Aspergillus subgen. Circumdati</taxon>
    </lineage>
</organism>
<evidence type="ECO:0000256" key="1">
    <source>
        <dbReference type="SAM" id="MobiDB-lite"/>
    </source>
</evidence>
<dbReference type="VEuPathDB" id="FungiDB:An11g00880"/>
<accession>A0AAJ8E492</accession>
<dbReference type="GeneID" id="84592176"/>